<gene>
    <name evidence="1" type="ORF">EGJ28_16180</name>
</gene>
<evidence type="ECO:0000313" key="2">
    <source>
        <dbReference type="Proteomes" id="UP000276506"/>
    </source>
</evidence>
<sequence length="176" mass="19806">MELTANGLLAESPATEPTDWQARCGVQKLLTDGYYSGVACLAMVGGVSFETARRIFVEAGLGVGRPGRPAFSTNISEMRMAVAITGLLQQTKRWRGWDDFSGLGILKMKADWCGAPGKWYWATAFRHPLFEIVVFDPHVEYPAFKRMPLDVLCTDFEIYDPRGQWLQIEQRISLIR</sequence>
<organism evidence="1 2">
    <name type="scientific">Stutzerimonas xanthomarina</name>
    <dbReference type="NCBI Taxonomy" id="271420"/>
    <lineage>
        <taxon>Bacteria</taxon>
        <taxon>Pseudomonadati</taxon>
        <taxon>Pseudomonadota</taxon>
        <taxon>Gammaproteobacteria</taxon>
        <taxon>Pseudomonadales</taxon>
        <taxon>Pseudomonadaceae</taxon>
        <taxon>Stutzerimonas</taxon>
    </lineage>
</organism>
<comment type="caution">
    <text evidence="1">The sequence shown here is derived from an EMBL/GenBank/DDBJ whole genome shotgun (WGS) entry which is preliminary data.</text>
</comment>
<dbReference type="EMBL" id="RHQL01000010">
    <property type="protein sequence ID" value="RRV08805.1"/>
    <property type="molecule type" value="Genomic_DNA"/>
</dbReference>
<proteinExistence type="predicted"/>
<protein>
    <submittedName>
        <fullName evidence="1">Uncharacterized protein</fullName>
    </submittedName>
</protein>
<reference evidence="1 2" key="1">
    <citation type="submission" date="2018-10" db="EMBL/GenBank/DDBJ databases">
        <title>Transmission dynamics of multidrug resistant bacteria on intensive care unit surfaces.</title>
        <authorList>
            <person name="D'Souza A.W."/>
            <person name="Potter R.F."/>
            <person name="Wallace M."/>
            <person name="Shupe A."/>
            <person name="Patel S."/>
            <person name="Sun S."/>
            <person name="Gul D."/>
            <person name="Kwon J.H."/>
            <person name="Andleeb S."/>
            <person name="Burnham C.-A.D."/>
            <person name="Dantas G."/>
        </authorList>
    </citation>
    <scope>NUCLEOTIDE SEQUENCE [LARGE SCALE GENOMIC DNA]</scope>
    <source>
        <strain evidence="1 2">PX_177</strain>
    </source>
</reference>
<name>A0A427DYE7_9GAMM</name>
<evidence type="ECO:0000313" key="1">
    <source>
        <dbReference type="EMBL" id="RRV08805.1"/>
    </source>
</evidence>
<accession>A0A427DYE7</accession>
<dbReference type="RefSeq" id="WP_125877947.1">
    <property type="nucleotide sequence ID" value="NZ_RHQL01000010.1"/>
</dbReference>
<dbReference type="Proteomes" id="UP000276506">
    <property type="component" value="Unassembled WGS sequence"/>
</dbReference>
<dbReference type="AlphaFoldDB" id="A0A427DYE7"/>